<keyword evidence="3" id="KW-1185">Reference proteome</keyword>
<reference evidence="2 3" key="1">
    <citation type="journal article" date="2023" name="Genes (Basel)">
        <title>Chromosome-Level Genome Assembly and Circadian Gene Repertoire of the Patagonia Blennie Eleginops maclovinus-The Closest Ancestral Proxy of Antarctic Cryonotothenioids.</title>
        <authorList>
            <person name="Cheng C.C."/>
            <person name="Rivera-Colon A.G."/>
            <person name="Minhas B.F."/>
            <person name="Wilson L."/>
            <person name="Rayamajhi N."/>
            <person name="Vargas-Chacoff L."/>
            <person name="Catchen J.M."/>
        </authorList>
    </citation>
    <scope>NUCLEOTIDE SEQUENCE [LARGE SCALE GENOMIC DNA]</scope>
    <source>
        <strain evidence="2">JMC-PN-2008</strain>
    </source>
</reference>
<proteinExistence type="predicted"/>
<dbReference type="AlphaFoldDB" id="A0AAN7ZTS0"/>
<comment type="caution">
    <text evidence="2">The sequence shown here is derived from an EMBL/GenBank/DDBJ whole genome shotgun (WGS) entry which is preliminary data.</text>
</comment>
<evidence type="ECO:0000313" key="3">
    <source>
        <dbReference type="Proteomes" id="UP001346869"/>
    </source>
</evidence>
<dbReference type="Proteomes" id="UP001346869">
    <property type="component" value="Unassembled WGS sequence"/>
</dbReference>
<feature type="region of interest" description="Disordered" evidence="1">
    <location>
        <begin position="1"/>
        <end position="86"/>
    </location>
</feature>
<dbReference type="EMBL" id="JAUZQC010000026">
    <property type="protein sequence ID" value="KAK5847511.1"/>
    <property type="molecule type" value="Genomic_DNA"/>
</dbReference>
<reference evidence="2 3" key="2">
    <citation type="journal article" date="2023" name="Mol. Biol. Evol.">
        <title>Genomics of Secondarily Temperate Adaptation in the Only Non-Antarctic Icefish.</title>
        <authorList>
            <person name="Rivera-Colon A.G."/>
            <person name="Rayamajhi N."/>
            <person name="Minhas B.F."/>
            <person name="Madrigal G."/>
            <person name="Bilyk K.T."/>
            <person name="Yoon V."/>
            <person name="Hune M."/>
            <person name="Gregory S."/>
            <person name="Cheng C.H.C."/>
            <person name="Catchen J.M."/>
        </authorList>
    </citation>
    <scope>NUCLEOTIDE SEQUENCE [LARGE SCALE GENOMIC DNA]</scope>
    <source>
        <strain evidence="2">JMC-PN-2008</strain>
    </source>
</reference>
<organism evidence="2 3">
    <name type="scientific">Eleginops maclovinus</name>
    <name type="common">Patagonian blennie</name>
    <name type="synonym">Eleginus maclovinus</name>
    <dbReference type="NCBI Taxonomy" id="56733"/>
    <lineage>
        <taxon>Eukaryota</taxon>
        <taxon>Metazoa</taxon>
        <taxon>Chordata</taxon>
        <taxon>Craniata</taxon>
        <taxon>Vertebrata</taxon>
        <taxon>Euteleostomi</taxon>
        <taxon>Actinopterygii</taxon>
        <taxon>Neopterygii</taxon>
        <taxon>Teleostei</taxon>
        <taxon>Neoteleostei</taxon>
        <taxon>Acanthomorphata</taxon>
        <taxon>Eupercaria</taxon>
        <taxon>Perciformes</taxon>
        <taxon>Notothenioidei</taxon>
        <taxon>Eleginopidae</taxon>
        <taxon>Eleginops</taxon>
    </lineage>
</organism>
<gene>
    <name evidence="2" type="ORF">PBY51_016633</name>
</gene>
<accession>A0AAN7ZTS0</accession>
<evidence type="ECO:0000313" key="2">
    <source>
        <dbReference type="EMBL" id="KAK5847511.1"/>
    </source>
</evidence>
<sequence>MVSDSLTRWGRAPRRDPPRPFSLSSLSGVSTPGKPGAGASVSAGGEHTLAGSGSPPAGRLFSPANTPSVALTARGGRTHREVCVEV</sequence>
<evidence type="ECO:0000256" key="1">
    <source>
        <dbReference type="SAM" id="MobiDB-lite"/>
    </source>
</evidence>
<name>A0AAN7ZTS0_ELEMC</name>
<protein>
    <submittedName>
        <fullName evidence="2">Uncharacterized protein</fullName>
    </submittedName>
</protein>